<evidence type="ECO:0000256" key="2">
    <source>
        <dbReference type="ARBA" id="ARBA00022737"/>
    </source>
</evidence>
<accession>A0A0F9RBK1</accession>
<proteinExistence type="predicted"/>
<organism evidence="3">
    <name type="scientific">marine sediment metagenome</name>
    <dbReference type="NCBI Taxonomy" id="412755"/>
    <lineage>
        <taxon>unclassified sequences</taxon>
        <taxon>metagenomes</taxon>
        <taxon>ecological metagenomes</taxon>
    </lineage>
</organism>
<name>A0A0F9RBK1_9ZZZZ</name>
<dbReference type="Pfam" id="PF13855">
    <property type="entry name" value="LRR_8"/>
    <property type="match status" value="2"/>
</dbReference>
<evidence type="ECO:0008006" key="4">
    <source>
        <dbReference type="Google" id="ProtNLM"/>
    </source>
</evidence>
<evidence type="ECO:0000313" key="3">
    <source>
        <dbReference type="EMBL" id="KKN14718.1"/>
    </source>
</evidence>
<dbReference type="GO" id="GO:0005737">
    <property type="term" value="C:cytoplasm"/>
    <property type="evidence" value="ECO:0007669"/>
    <property type="project" value="TreeGrafter"/>
</dbReference>
<dbReference type="InterPro" id="IPR003591">
    <property type="entry name" value="Leu-rich_rpt_typical-subtyp"/>
</dbReference>
<dbReference type="InterPro" id="IPR001611">
    <property type="entry name" value="Leu-rich_rpt"/>
</dbReference>
<dbReference type="InterPro" id="IPR032675">
    <property type="entry name" value="LRR_dom_sf"/>
</dbReference>
<dbReference type="PROSITE" id="PS51450">
    <property type="entry name" value="LRR"/>
    <property type="match status" value="1"/>
</dbReference>
<evidence type="ECO:0000256" key="1">
    <source>
        <dbReference type="ARBA" id="ARBA00022614"/>
    </source>
</evidence>
<reference evidence="3" key="1">
    <citation type="journal article" date="2015" name="Nature">
        <title>Complex archaea that bridge the gap between prokaryotes and eukaryotes.</title>
        <authorList>
            <person name="Spang A."/>
            <person name="Saw J.H."/>
            <person name="Jorgensen S.L."/>
            <person name="Zaremba-Niedzwiedzka K."/>
            <person name="Martijn J."/>
            <person name="Lind A.E."/>
            <person name="van Eijk R."/>
            <person name="Schleper C."/>
            <person name="Guy L."/>
            <person name="Ettema T.J."/>
        </authorList>
    </citation>
    <scope>NUCLEOTIDE SEQUENCE</scope>
</reference>
<dbReference type="SUPFAM" id="SSF52058">
    <property type="entry name" value="L domain-like"/>
    <property type="match status" value="1"/>
</dbReference>
<sequence length="919" mass="109158">MYENTLECKNCYSADVLQTNEGYICRNCGISWKGDMKLNKLAKPREFKINDYLSLKLEDNITNIYIKGRLFQQCKYLLLNIPVDEIISLDAIESIDEAAEKLDSSLEGSSSHLVIPPETEFWGHCSNLQVWYENYYDTRLLHRDLAFPLLKKLMEAGDVIAKKVFKEEIFKRYVEGNRTVQTYLTEEAFLTYFGKEELKLLIIELFERENCTGLDLITLKTIHSIRYRNDEVIDLIFDSNHEFKNFVDDFLKEKPNGGIIIHRILLSLFNTNLNETDEFIKNLYKRGFKKCFLQADKRSKIELAYNALLQLFDAKEKDYIFSFIDSQKIFELRKDDDLTSFMNFEYSPENAFLRLGCFAHYDSGKARKTLREKIKKYFEDDNEVMIRHIIKCKYLQYLEPYELELLLEKFDYSIIIDLEGKEALTDEAYDQLETLAKFGYSQANQVLKKEFLKRFEEDQLKGVEFLRRYLNHLRRTEIHDFLKYLDYTPFLKQNYSHTFNILSALEEFGIPKARRIYKQLYGSRSLVKLFSSMETSKQEIDNEKKLNLIRAILPPLEYTFLQELQSLIDEKIQVYIDPTIMNSPSIVIEQKKISQIRLESQNLKVLPKSVEYLKFLKLINLNYNQLKVLPKEIGKITSLEEILLIENSITELPKTIGNLNNLRKLDLTRNKLDSLPRSIAKLKKLKYLNLNFNAFRNMPKIIGKLDSLKYLFYDYNRLQNLPSIFHRLKKLKRIDLQGNRLTTIPVALLKLNNIKKISLSKECLDRETINLLKPIKKVYSKFMEESDRGHSIWSVLMEEPRVEPLNILFNKYSLRFFFDWGRSSDLFWSDNDEALKKYGYPARLYNLPLSSEIIDKFISLHKKWYHFHEKSNEHRSKKEDELREFRNETKKTFLMALKQLGPNFYVKFQMERYGLPYER</sequence>
<keyword evidence="2" id="KW-0677">Repeat</keyword>
<keyword evidence="1" id="KW-0433">Leucine-rich repeat</keyword>
<dbReference type="InterPro" id="IPR050216">
    <property type="entry name" value="LRR_domain-containing"/>
</dbReference>
<dbReference type="PANTHER" id="PTHR48051">
    <property type="match status" value="1"/>
</dbReference>
<dbReference type="Gene3D" id="3.80.10.10">
    <property type="entry name" value="Ribonuclease Inhibitor"/>
    <property type="match status" value="1"/>
</dbReference>
<comment type="caution">
    <text evidence="3">The sequence shown here is derived from an EMBL/GenBank/DDBJ whole genome shotgun (WGS) entry which is preliminary data.</text>
</comment>
<dbReference type="PANTHER" id="PTHR48051:SF1">
    <property type="entry name" value="RAS SUPPRESSOR PROTEIN 1"/>
    <property type="match status" value="1"/>
</dbReference>
<protein>
    <recommendedName>
        <fullName evidence="4">Leucine-rich repeat domain-containing protein</fullName>
    </recommendedName>
</protein>
<dbReference type="SMART" id="SM00364">
    <property type="entry name" value="LRR_BAC"/>
    <property type="match status" value="5"/>
</dbReference>
<dbReference type="EMBL" id="LAZR01003790">
    <property type="protein sequence ID" value="KKN14718.1"/>
    <property type="molecule type" value="Genomic_DNA"/>
</dbReference>
<dbReference type="SMART" id="SM00369">
    <property type="entry name" value="LRR_TYP"/>
    <property type="match status" value="6"/>
</dbReference>
<dbReference type="AlphaFoldDB" id="A0A0F9RBK1"/>
<gene>
    <name evidence="3" type="ORF">LCGC14_0993310</name>
</gene>